<dbReference type="SUPFAM" id="SSF55383">
    <property type="entry name" value="Copper amine oxidase, domain N"/>
    <property type="match status" value="1"/>
</dbReference>
<keyword evidence="4" id="KW-1185">Reference proteome</keyword>
<evidence type="ECO:0000313" key="3">
    <source>
        <dbReference type="EMBL" id="MCJ8011814.1"/>
    </source>
</evidence>
<accession>A0A9X1WMV8</accession>
<dbReference type="InterPro" id="IPR012854">
    <property type="entry name" value="Cu_amine_oxidase-like_N"/>
</dbReference>
<dbReference type="Pfam" id="PF07833">
    <property type="entry name" value="Cu_amine_oxidN1"/>
    <property type="match status" value="1"/>
</dbReference>
<dbReference type="AlphaFoldDB" id="A0A9X1WMV8"/>
<organism evidence="3 4">
    <name type="scientific">Paenibacillus mangrovi</name>
    <dbReference type="NCBI Taxonomy" id="2931978"/>
    <lineage>
        <taxon>Bacteria</taxon>
        <taxon>Bacillati</taxon>
        <taxon>Bacillota</taxon>
        <taxon>Bacilli</taxon>
        <taxon>Bacillales</taxon>
        <taxon>Paenibacillaceae</taxon>
        <taxon>Paenibacillus</taxon>
    </lineage>
</organism>
<name>A0A9X1WMV8_9BACL</name>
<reference evidence="3" key="1">
    <citation type="submission" date="2022-04" db="EMBL/GenBank/DDBJ databases">
        <title>Paenibacillus mangrovi sp. nov., a novel endophytic bacterium isolated from bark of Kandelia candel.</title>
        <authorList>
            <person name="Tuo L."/>
        </authorList>
    </citation>
    <scope>NUCLEOTIDE SEQUENCE</scope>
    <source>
        <strain evidence="3">KQZ6P-2</strain>
    </source>
</reference>
<comment type="caution">
    <text evidence="3">The sequence shown here is derived from an EMBL/GenBank/DDBJ whole genome shotgun (WGS) entry which is preliminary data.</text>
</comment>
<keyword evidence="1" id="KW-0732">Signal</keyword>
<evidence type="ECO:0000256" key="1">
    <source>
        <dbReference type="SAM" id="SignalP"/>
    </source>
</evidence>
<dbReference type="Gene3D" id="3.30.457.10">
    <property type="entry name" value="Copper amine oxidase-like, N-terminal domain"/>
    <property type="match status" value="1"/>
</dbReference>
<dbReference type="EMBL" id="JALIRP010000003">
    <property type="protein sequence ID" value="MCJ8011814.1"/>
    <property type="molecule type" value="Genomic_DNA"/>
</dbReference>
<feature type="domain" description="Copper amine oxidase-like N-terminal" evidence="2">
    <location>
        <begin position="32"/>
        <end position="141"/>
    </location>
</feature>
<sequence>MKRISILLMALLICAAAMPVITTAAALPIRIVVNGDPVKLPDAQPFTDANNRLQVPIRFVSEALGAKVGWNNKARAATVAIGKNEITLTAGKKIYILNGKSMQMDTEVLLLHDRTFVPIRFVSEALGATVNWDGKVNTVYIDTSKIGQTPADTGTVDYYGFVLDPHPSSKLIVNKGSYGTLGKDYALISMRIVFNTKDASYEEQCADAESILQQKVDQDTVTAVMSYVKTKTTAEPELAHKEFAGTDYVIAVGSQQLNDISITVYKK</sequence>
<protein>
    <submittedName>
        <fullName evidence="3">Copper amine oxidase N-terminal domain-containing protein</fullName>
    </submittedName>
</protein>
<feature type="signal peptide" evidence="1">
    <location>
        <begin position="1"/>
        <end position="26"/>
    </location>
</feature>
<evidence type="ECO:0000313" key="4">
    <source>
        <dbReference type="Proteomes" id="UP001139347"/>
    </source>
</evidence>
<feature type="chain" id="PRO_5040840337" evidence="1">
    <location>
        <begin position="27"/>
        <end position="267"/>
    </location>
</feature>
<dbReference type="RefSeq" id="WP_244723766.1">
    <property type="nucleotide sequence ID" value="NZ_JALIRP010000003.1"/>
</dbReference>
<dbReference type="InterPro" id="IPR036582">
    <property type="entry name" value="Mao_N_sf"/>
</dbReference>
<proteinExistence type="predicted"/>
<gene>
    <name evidence="3" type="ORF">MUG84_08670</name>
</gene>
<dbReference type="Proteomes" id="UP001139347">
    <property type="component" value="Unassembled WGS sequence"/>
</dbReference>
<evidence type="ECO:0000259" key="2">
    <source>
        <dbReference type="Pfam" id="PF07833"/>
    </source>
</evidence>